<evidence type="ECO:0000313" key="2">
    <source>
        <dbReference type="EMBL" id="CAD8089147.1"/>
    </source>
</evidence>
<dbReference type="EMBL" id="CAJJDM010000086">
    <property type="protein sequence ID" value="CAD8089147.1"/>
    <property type="molecule type" value="Genomic_DNA"/>
</dbReference>
<name>A0A8S1N7L1_PARPR</name>
<sequence length="593" mass="69603">MLDDQIPEELFNEQISIAPSLYTHSSIIQDIQNKMIQSSSKIQNDPVILKASLTNDIFKEDQLDISQFDPNNPKYKSKPHEVHFHVNSFIKYTLFTLIYTLIGPLVIPIFIWTHKQLLQNFQLLGFHWACLFTYLRYFLDLALAIGFIYHPMNQFQLQLLLYYVIQIFSELVLQNLMLAFYHPQKIELLEKFPIELILNKFENQINPFRWGQQSPELIQFELEQSIRRLHIEPGLFVFFFIVQPNEKRREKISHKFENLKVEGKYAGNGIKMAIEIIQYYNEQSPLYIYIIVACALTIIRLCITVTYSFFQKAASIQIAMFVAITVLNTVGYFIVITIILITFRDLQRKVFCLNQLSHLISAQQVEEYDETKIFPTLNFLCVQSLFSWQNLRKVILDYGLQYYQRENAIISFCLEIILVLVLFALLNMFDVISCYSLSDASKISLFILISFDVLTIMFLSILVVLQGARINKHFKIHQTMLKKNMFTYQQLSTQSFIKKEFHVQPQDFMFKTLKAILDRIQLGDQNKNWFFLYSQYVLNAIDQAYSDLCYEEENRPFTVLGIAMTYSLAFQLIASFLGILGTIIISLYFNVDL</sequence>
<gene>
    <name evidence="2" type="ORF">PPRIM_AZ9-3.1.T0830015</name>
</gene>
<evidence type="ECO:0000256" key="1">
    <source>
        <dbReference type="SAM" id="Phobius"/>
    </source>
</evidence>
<feature type="transmembrane region" description="Helical" evidence="1">
    <location>
        <begin position="124"/>
        <end position="148"/>
    </location>
</feature>
<feature type="transmembrane region" description="Helical" evidence="1">
    <location>
        <begin position="446"/>
        <end position="465"/>
    </location>
</feature>
<dbReference type="AlphaFoldDB" id="A0A8S1N7L1"/>
<protein>
    <submittedName>
        <fullName evidence="2">Uncharacterized protein</fullName>
    </submittedName>
</protein>
<keyword evidence="1" id="KW-1133">Transmembrane helix</keyword>
<keyword evidence="3" id="KW-1185">Reference proteome</keyword>
<feature type="transmembrane region" description="Helical" evidence="1">
    <location>
        <begin position="160"/>
        <end position="181"/>
    </location>
</feature>
<keyword evidence="1" id="KW-0812">Transmembrane</keyword>
<dbReference type="Proteomes" id="UP000688137">
    <property type="component" value="Unassembled WGS sequence"/>
</dbReference>
<comment type="caution">
    <text evidence="2">The sequence shown here is derived from an EMBL/GenBank/DDBJ whole genome shotgun (WGS) entry which is preliminary data.</text>
</comment>
<accession>A0A8S1N7L1</accession>
<organism evidence="2 3">
    <name type="scientific">Paramecium primaurelia</name>
    <dbReference type="NCBI Taxonomy" id="5886"/>
    <lineage>
        <taxon>Eukaryota</taxon>
        <taxon>Sar</taxon>
        <taxon>Alveolata</taxon>
        <taxon>Ciliophora</taxon>
        <taxon>Intramacronucleata</taxon>
        <taxon>Oligohymenophorea</taxon>
        <taxon>Peniculida</taxon>
        <taxon>Parameciidae</taxon>
        <taxon>Paramecium</taxon>
    </lineage>
</organism>
<feature type="transmembrane region" description="Helical" evidence="1">
    <location>
        <begin position="408"/>
        <end position="426"/>
    </location>
</feature>
<feature type="transmembrane region" description="Helical" evidence="1">
    <location>
        <begin position="89"/>
        <end position="112"/>
    </location>
</feature>
<feature type="transmembrane region" description="Helical" evidence="1">
    <location>
        <begin position="316"/>
        <end position="341"/>
    </location>
</feature>
<feature type="transmembrane region" description="Helical" evidence="1">
    <location>
        <begin position="568"/>
        <end position="589"/>
    </location>
</feature>
<keyword evidence="1" id="KW-0472">Membrane</keyword>
<proteinExistence type="predicted"/>
<evidence type="ECO:0000313" key="3">
    <source>
        <dbReference type="Proteomes" id="UP000688137"/>
    </source>
</evidence>
<feature type="transmembrane region" description="Helical" evidence="1">
    <location>
        <begin position="286"/>
        <end position="310"/>
    </location>
</feature>
<reference evidence="2" key="1">
    <citation type="submission" date="2021-01" db="EMBL/GenBank/DDBJ databases">
        <authorList>
            <consortium name="Genoscope - CEA"/>
            <person name="William W."/>
        </authorList>
    </citation>
    <scope>NUCLEOTIDE SEQUENCE</scope>
</reference>
<dbReference type="OMA" id="YTHSSII"/>